<protein>
    <submittedName>
        <fullName evidence="1">Uncharacterized protein</fullName>
    </submittedName>
</protein>
<dbReference type="OrthoDB" id="2447694at2759"/>
<comment type="caution">
    <text evidence="1">The sequence shown here is derived from an EMBL/GenBank/DDBJ whole genome shotgun (WGS) entry which is preliminary data.</text>
</comment>
<name>A0A367IK72_RHIST</name>
<sequence length="203" mass="23650">LTRNDLTIIKNDMRFEYLDDDEKTIALYLNDVIVNDPLTTGIRETLTDDFVNYLLTELKFNKYPFSLKLQHDYSFKIFGEKVTAKIEFSIEKNVGVVCFSEDKHLNGIDSSSEYGESQIAAEILACAYNNYNKADSPTRAFVTSNYIESLNYGFPQEDNDITILRFPPKSQKQYYMGYDYANENERPIIIELLLRVREQIRIL</sequence>
<dbReference type="Proteomes" id="UP000253551">
    <property type="component" value="Unassembled WGS sequence"/>
</dbReference>
<gene>
    <name evidence="1" type="ORF">CU098_004708</name>
</gene>
<accession>A0A367IK72</accession>
<proteinExistence type="predicted"/>
<keyword evidence="2" id="KW-1185">Reference proteome</keyword>
<evidence type="ECO:0000313" key="1">
    <source>
        <dbReference type="EMBL" id="RCH78087.1"/>
    </source>
</evidence>
<dbReference type="EMBL" id="PJQM01007506">
    <property type="protein sequence ID" value="RCH78087.1"/>
    <property type="molecule type" value="Genomic_DNA"/>
</dbReference>
<feature type="non-terminal residue" evidence="1">
    <location>
        <position position="1"/>
    </location>
</feature>
<reference evidence="1 2" key="1">
    <citation type="journal article" date="2018" name="G3 (Bethesda)">
        <title>Phylogenetic and Phylogenomic Definition of Rhizopus Species.</title>
        <authorList>
            <person name="Gryganskyi A.P."/>
            <person name="Golan J."/>
            <person name="Dolatabadi S."/>
            <person name="Mondo S."/>
            <person name="Robb S."/>
            <person name="Idnurm A."/>
            <person name="Muszewska A."/>
            <person name="Steczkiewicz K."/>
            <person name="Masonjones S."/>
            <person name="Liao H.L."/>
            <person name="Gajdeczka M.T."/>
            <person name="Anike F."/>
            <person name="Vuek A."/>
            <person name="Anishchenko I.M."/>
            <person name="Voigt K."/>
            <person name="de Hoog G.S."/>
            <person name="Smith M.E."/>
            <person name="Heitman J."/>
            <person name="Vilgalys R."/>
            <person name="Stajich J.E."/>
        </authorList>
    </citation>
    <scope>NUCLEOTIDE SEQUENCE [LARGE SCALE GENOMIC DNA]</scope>
    <source>
        <strain evidence="1 2">LSU 92-RS-03</strain>
    </source>
</reference>
<evidence type="ECO:0000313" key="2">
    <source>
        <dbReference type="Proteomes" id="UP000253551"/>
    </source>
</evidence>
<organism evidence="1 2">
    <name type="scientific">Rhizopus stolonifer</name>
    <name type="common">Rhizopus nigricans</name>
    <dbReference type="NCBI Taxonomy" id="4846"/>
    <lineage>
        <taxon>Eukaryota</taxon>
        <taxon>Fungi</taxon>
        <taxon>Fungi incertae sedis</taxon>
        <taxon>Mucoromycota</taxon>
        <taxon>Mucoromycotina</taxon>
        <taxon>Mucoromycetes</taxon>
        <taxon>Mucorales</taxon>
        <taxon>Mucorineae</taxon>
        <taxon>Rhizopodaceae</taxon>
        <taxon>Rhizopus</taxon>
    </lineage>
</organism>
<dbReference type="AlphaFoldDB" id="A0A367IK72"/>